<evidence type="ECO:0000256" key="3">
    <source>
        <dbReference type="SAM" id="MobiDB-lite"/>
    </source>
</evidence>
<dbReference type="InterPro" id="IPR036427">
    <property type="entry name" value="Bromodomain-like_sf"/>
</dbReference>
<dbReference type="EMBL" id="MCFI01000008">
    <property type="protein sequence ID" value="ORY83282.1"/>
    <property type="molecule type" value="Genomic_DNA"/>
</dbReference>
<feature type="region of interest" description="Disordered" evidence="3">
    <location>
        <begin position="113"/>
        <end position="320"/>
    </location>
</feature>
<evidence type="ECO:0000256" key="2">
    <source>
        <dbReference type="PROSITE-ProRule" id="PRU00035"/>
    </source>
</evidence>
<reference evidence="5 6" key="1">
    <citation type="submission" date="2016-07" db="EMBL/GenBank/DDBJ databases">
        <title>Pervasive Adenine N6-methylation of Active Genes in Fungi.</title>
        <authorList>
            <consortium name="DOE Joint Genome Institute"/>
            <person name="Mondo S.J."/>
            <person name="Dannebaum R.O."/>
            <person name="Kuo R.C."/>
            <person name="Labutti K."/>
            <person name="Haridas S."/>
            <person name="Kuo A."/>
            <person name="Salamov A."/>
            <person name="Ahrendt S.R."/>
            <person name="Lipzen A."/>
            <person name="Sullivan W."/>
            <person name="Andreopoulos W.B."/>
            <person name="Clum A."/>
            <person name="Lindquist E."/>
            <person name="Daum C."/>
            <person name="Ramamoorthy G.K."/>
            <person name="Gryganskyi A."/>
            <person name="Culley D."/>
            <person name="Magnuson J.K."/>
            <person name="James T.Y."/>
            <person name="O'Malley M.A."/>
            <person name="Stajich J.E."/>
            <person name="Spatafora J.W."/>
            <person name="Visel A."/>
            <person name="Grigoriev I.V."/>
        </authorList>
    </citation>
    <scope>NUCLEOTIDE SEQUENCE [LARGE SCALE GENOMIC DNA]</scope>
    <source>
        <strain evidence="5 6">12-1054</strain>
    </source>
</reference>
<evidence type="ECO:0000313" key="5">
    <source>
        <dbReference type="EMBL" id="ORY83282.1"/>
    </source>
</evidence>
<dbReference type="PROSITE" id="PS50014">
    <property type="entry name" value="BROMODOMAIN_2"/>
    <property type="match status" value="1"/>
</dbReference>
<feature type="compositionally biased region" description="Low complexity" evidence="3">
    <location>
        <begin position="193"/>
        <end position="202"/>
    </location>
</feature>
<dbReference type="SMART" id="SM00297">
    <property type="entry name" value="BROMO"/>
    <property type="match status" value="1"/>
</dbReference>
<name>A0A1Y2FH69_PROLT</name>
<evidence type="ECO:0000256" key="1">
    <source>
        <dbReference type="ARBA" id="ARBA00023117"/>
    </source>
</evidence>
<dbReference type="Gene3D" id="1.20.920.10">
    <property type="entry name" value="Bromodomain-like"/>
    <property type="match status" value="1"/>
</dbReference>
<dbReference type="Pfam" id="PF00439">
    <property type="entry name" value="Bromodomain"/>
    <property type="match status" value="1"/>
</dbReference>
<dbReference type="InterPro" id="IPR001487">
    <property type="entry name" value="Bromodomain"/>
</dbReference>
<comment type="caution">
    <text evidence="5">The sequence shown here is derived from an EMBL/GenBank/DDBJ whole genome shotgun (WGS) entry which is preliminary data.</text>
</comment>
<feature type="compositionally biased region" description="Basic and acidic residues" evidence="3">
    <location>
        <begin position="203"/>
        <end position="213"/>
    </location>
</feature>
<evidence type="ECO:0000313" key="6">
    <source>
        <dbReference type="Proteomes" id="UP000193685"/>
    </source>
</evidence>
<dbReference type="Proteomes" id="UP000193685">
    <property type="component" value="Unassembled WGS sequence"/>
</dbReference>
<keyword evidence="1 2" id="KW-0103">Bromodomain</keyword>
<dbReference type="RefSeq" id="XP_040725863.1">
    <property type="nucleotide sequence ID" value="XM_040869237.1"/>
</dbReference>
<dbReference type="OrthoDB" id="21449at2759"/>
<dbReference type="AlphaFoldDB" id="A0A1Y2FH69"/>
<gene>
    <name evidence="5" type="ORF">BCR37DRAFT_379325</name>
</gene>
<organism evidence="5 6">
    <name type="scientific">Protomyces lactucae-debilis</name>
    <dbReference type="NCBI Taxonomy" id="2754530"/>
    <lineage>
        <taxon>Eukaryota</taxon>
        <taxon>Fungi</taxon>
        <taxon>Dikarya</taxon>
        <taxon>Ascomycota</taxon>
        <taxon>Taphrinomycotina</taxon>
        <taxon>Taphrinomycetes</taxon>
        <taxon>Taphrinales</taxon>
        <taxon>Protomycetaceae</taxon>
        <taxon>Protomyces</taxon>
    </lineage>
</organism>
<accession>A0A1Y2FH69</accession>
<feature type="compositionally biased region" description="Acidic residues" evidence="3">
    <location>
        <begin position="237"/>
        <end position="247"/>
    </location>
</feature>
<dbReference type="GeneID" id="63785836"/>
<feature type="compositionally biased region" description="Polar residues" evidence="3">
    <location>
        <begin position="118"/>
        <end position="134"/>
    </location>
</feature>
<sequence>MSSADPLLEDLLVVQFARRYGTTDLTTAAQKLAKSPLLPDDAKHKTPEAMQAQLKRIGGREQLALHADMDVLFGKLRKRKMDELIKAIREQEVMADKMRQQAAKPAEIQPAALPRSTCAETQAQRPRSTGTQKEITAPVVKEVQAKPTPTEEEVGLVDEIMKDVSDGETETDAHTSREPTAAPTEESAKKDPASVSVSVSVSKEAEEVKEEPAATKTAESVEEQAKEPVTVMSSAEESTDELSEVDIEQVKEETRPLRSEDKETSQPASKAVSKAGDDSTAEPEEMKPTETTGRGRRKRSDTMNTSVSVDSAAASKRGRRRTTLPAVPVLDATLNMTEAELLAFKKFQSIILPVLTNLSSHKYASLFAQAVSDKDAPNYSKVVHQPTDLKMLKAQIKAGQITNTNGFHIAVLRMLSNAVMYNQEGSEVSKMAKELCEHCESVIAMFRSAEFEPEQEETRTPKRRRKQ</sequence>
<feature type="domain" description="Bromo" evidence="4">
    <location>
        <begin position="359"/>
        <end position="429"/>
    </location>
</feature>
<dbReference type="GO" id="GO:0035267">
    <property type="term" value="C:NuA4 histone acetyltransferase complex"/>
    <property type="evidence" value="ECO:0007669"/>
    <property type="project" value="TreeGrafter"/>
</dbReference>
<dbReference type="PANTHER" id="PTHR15398:SF4">
    <property type="entry name" value="BROMODOMAIN-CONTAINING PROTEIN 8 ISOFORM X1"/>
    <property type="match status" value="1"/>
</dbReference>
<feature type="compositionally biased region" description="Basic and acidic residues" evidence="3">
    <location>
        <begin position="248"/>
        <end position="264"/>
    </location>
</feature>
<proteinExistence type="predicted"/>
<evidence type="ECO:0000259" key="4">
    <source>
        <dbReference type="PROSITE" id="PS50014"/>
    </source>
</evidence>
<keyword evidence="6" id="KW-1185">Reference proteome</keyword>
<dbReference type="SUPFAM" id="SSF47370">
    <property type="entry name" value="Bromodomain"/>
    <property type="match status" value="1"/>
</dbReference>
<feature type="compositionally biased region" description="Basic and acidic residues" evidence="3">
    <location>
        <begin position="159"/>
        <end position="177"/>
    </location>
</feature>
<dbReference type="STRING" id="56484.A0A1Y2FH69"/>
<dbReference type="OMA" id="ENATHNV"/>
<dbReference type="PANTHER" id="PTHR15398">
    <property type="entry name" value="BROMODOMAIN-CONTAINING PROTEIN 8"/>
    <property type="match status" value="1"/>
</dbReference>
<protein>
    <recommendedName>
        <fullName evidence="4">Bromo domain-containing protein</fullName>
    </recommendedName>
</protein>
<dbReference type="GO" id="GO:0006325">
    <property type="term" value="P:chromatin organization"/>
    <property type="evidence" value="ECO:0007669"/>
    <property type="project" value="UniProtKB-ARBA"/>
</dbReference>